<keyword evidence="4" id="KW-1185">Reference proteome</keyword>
<evidence type="ECO:0000313" key="3">
    <source>
        <dbReference type="EMBL" id="GJU06923.1"/>
    </source>
</evidence>
<dbReference type="Gene3D" id="3.30.420.10">
    <property type="entry name" value="Ribonuclease H-like superfamily/Ribonuclease H"/>
    <property type="match status" value="1"/>
</dbReference>
<reference evidence="3" key="1">
    <citation type="journal article" date="2022" name="Int. J. Mol. Sci.">
        <title>Draft Genome of Tanacetum Coccineum: Genomic Comparison of Closely Related Tanacetum-Family Plants.</title>
        <authorList>
            <person name="Yamashiro T."/>
            <person name="Shiraishi A."/>
            <person name="Nakayama K."/>
            <person name="Satake H."/>
        </authorList>
    </citation>
    <scope>NUCLEOTIDE SEQUENCE</scope>
</reference>
<dbReference type="InterPro" id="IPR012337">
    <property type="entry name" value="RNaseH-like_sf"/>
</dbReference>
<sequence length="447" mass="50314">MLLESVNSALKRVLLFFGASSYGLVLACRMQLSSAERKLPVIVLHWLPNSKSQNDYDGQLFVYEGDLVVLTLEWSTRMKTLRCFGCAELSLSGSFSDIRLLLSTRNNHGADLLVVVLDMDAFSVSFVYNGDHVKSPKGARPKDLDKPVNKLMFVCTKDATLVKTLSAGEASTAACCPKGYYRRFIANSSKVAKPLASLTHKIRKYEWAKEQEEAFQTLKDNLCDAPVLSLPDGSKEFVVYCDASNQGLGCVLMQRGKVENATAKMLRGLDQLIERKEYGGMKFIWVPLIDDVRTLIMDEAHASRYLVHPGTDKAYYDLRDMYGGHDYSTERLAKLYIDEIVARHGVPMPIISDRDGHFTSRFWQTLQKALGTRLDMGTTIILKRMDKADIGESSLIWPELVQETTDKVVLIKEKLKAARDRQKSYADNRRKPLEFEVGDQVLLKVSS</sequence>
<keyword evidence="1" id="KW-0511">Multifunctional enzyme</keyword>
<comment type="caution">
    <text evidence="3">The sequence shown here is derived from an EMBL/GenBank/DDBJ whole genome shotgun (WGS) entry which is preliminary data.</text>
</comment>
<dbReference type="PANTHER" id="PTHR37984">
    <property type="entry name" value="PROTEIN CBG26694"/>
    <property type="match status" value="1"/>
</dbReference>
<dbReference type="PANTHER" id="PTHR37984:SF5">
    <property type="entry name" value="PROTEIN NYNRIN-LIKE"/>
    <property type="match status" value="1"/>
</dbReference>
<evidence type="ECO:0000256" key="1">
    <source>
        <dbReference type="ARBA" id="ARBA00023268"/>
    </source>
</evidence>
<gene>
    <name evidence="3" type="ORF">Tco_1123353</name>
</gene>
<accession>A0ABQ5J350</accession>
<evidence type="ECO:0000313" key="4">
    <source>
        <dbReference type="Proteomes" id="UP001151760"/>
    </source>
</evidence>
<organism evidence="3 4">
    <name type="scientific">Tanacetum coccineum</name>
    <dbReference type="NCBI Taxonomy" id="301880"/>
    <lineage>
        <taxon>Eukaryota</taxon>
        <taxon>Viridiplantae</taxon>
        <taxon>Streptophyta</taxon>
        <taxon>Embryophyta</taxon>
        <taxon>Tracheophyta</taxon>
        <taxon>Spermatophyta</taxon>
        <taxon>Magnoliopsida</taxon>
        <taxon>eudicotyledons</taxon>
        <taxon>Gunneridae</taxon>
        <taxon>Pentapetalae</taxon>
        <taxon>asterids</taxon>
        <taxon>campanulids</taxon>
        <taxon>Asterales</taxon>
        <taxon>Asteraceae</taxon>
        <taxon>Asteroideae</taxon>
        <taxon>Anthemideae</taxon>
        <taxon>Anthemidinae</taxon>
        <taxon>Tanacetum</taxon>
    </lineage>
</organism>
<dbReference type="InterPro" id="IPR036397">
    <property type="entry name" value="RNaseH_sf"/>
</dbReference>
<dbReference type="InterPro" id="IPR043502">
    <property type="entry name" value="DNA/RNA_pol_sf"/>
</dbReference>
<dbReference type="GO" id="GO:0003964">
    <property type="term" value="F:RNA-directed DNA polymerase activity"/>
    <property type="evidence" value="ECO:0007669"/>
    <property type="project" value="UniProtKB-KW"/>
</dbReference>
<dbReference type="InterPro" id="IPR043128">
    <property type="entry name" value="Rev_trsase/Diguanyl_cyclase"/>
</dbReference>
<dbReference type="SUPFAM" id="SSF53098">
    <property type="entry name" value="Ribonuclease H-like"/>
    <property type="match status" value="1"/>
</dbReference>
<dbReference type="Proteomes" id="UP001151760">
    <property type="component" value="Unassembled WGS sequence"/>
</dbReference>
<dbReference type="Pfam" id="PF17919">
    <property type="entry name" value="RT_RNaseH_2"/>
    <property type="match status" value="1"/>
</dbReference>
<feature type="domain" description="Reverse transcriptase/retrotransposon-derived protein RNase H-like" evidence="2">
    <location>
        <begin position="207"/>
        <end position="258"/>
    </location>
</feature>
<dbReference type="EMBL" id="BQNB010021487">
    <property type="protein sequence ID" value="GJU06923.1"/>
    <property type="molecule type" value="Genomic_DNA"/>
</dbReference>
<keyword evidence="3" id="KW-0548">Nucleotidyltransferase</keyword>
<keyword evidence="3" id="KW-0695">RNA-directed DNA polymerase</keyword>
<proteinExistence type="predicted"/>
<dbReference type="InterPro" id="IPR050951">
    <property type="entry name" value="Retrovirus_Pol_polyprotein"/>
</dbReference>
<keyword evidence="3" id="KW-0808">Transferase</keyword>
<protein>
    <submittedName>
        <fullName evidence="3">Reverse transcriptase domain-containing protein</fullName>
    </submittedName>
</protein>
<evidence type="ECO:0000259" key="2">
    <source>
        <dbReference type="Pfam" id="PF17919"/>
    </source>
</evidence>
<reference evidence="3" key="2">
    <citation type="submission" date="2022-01" db="EMBL/GenBank/DDBJ databases">
        <authorList>
            <person name="Yamashiro T."/>
            <person name="Shiraishi A."/>
            <person name="Satake H."/>
            <person name="Nakayama K."/>
        </authorList>
    </citation>
    <scope>NUCLEOTIDE SEQUENCE</scope>
</reference>
<dbReference type="InterPro" id="IPR041577">
    <property type="entry name" value="RT_RNaseH_2"/>
</dbReference>
<dbReference type="Gene3D" id="3.30.70.270">
    <property type="match status" value="1"/>
</dbReference>
<dbReference type="SUPFAM" id="SSF56672">
    <property type="entry name" value="DNA/RNA polymerases"/>
    <property type="match status" value="1"/>
</dbReference>
<name>A0ABQ5J350_9ASTR</name>